<accession>A0A674GQU4</accession>
<dbReference type="Ensembl" id="ENSTGUT00000041717.1">
    <property type="protein sequence ID" value="ENSTGUP00000024792.1"/>
    <property type="gene ID" value="ENSTGUG00000022111.1"/>
</dbReference>
<reference evidence="1 2" key="1">
    <citation type="journal article" date="2010" name="Nature">
        <title>The genome of a songbird.</title>
        <authorList>
            <person name="Warren W.C."/>
            <person name="Clayton D.F."/>
            <person name="Ellegren H."/>
            <person name="Arnold A.P."/>
            <person name="Hillier L.W."/>
            <person name="Kunstner A."/>
            <person name="Searle S."/>
            <person name="White S."/>
            <person name="Vilella A.J."/>
            <person name="Fairley S."/>
            <person name="Heger A."/>
            <person name="Kong L."/>
            <person name="Ponting C.P."/>
            <person name="Jarvis E.D."/>
            <person name="Mello C.V."/>
            <person name="Minx P."/>
            <person name="Lovell P."/>
            <person name="Velho T.A."/>
            <person name="Ferris M."/>
            <person name="Balakrishnan C.N."/>
            <person name="Sinha S."/>
            <person name="Blatti C."/>
            <person name="London S.E."/>
            <person name="Li Y."/>
            <person name="Lin Y.C."/>
            <person name="George J."/>
            <person name="Sweedler J."/>
            <person name="Southey B."/>
            <person name="Gunaratne P."/>
            <person name="Watson M."/>
            <person name="Nam K."/>
            <person name="Backstrom N."/>
            <person name="Smeds L."/>
            <person name="Nabholz B."/>
            <person name="Itoh Y."/>
            <person name="Whitney O."/>
            <person name="Pfenning A.R."/>
            <person name="Howard J."/>
            <person name="Volker M."/>
            <person name="Skinner B.M."/>
            <person name="Griffin D.K."/>
            <person name="Ye L."/>
            <person name="McLaren W.M."/>
            <person name="Flicek P."/>
            <person name="Quesada V."/>
            <person name="Velasco G."/>
            <person name="Lopez-Otin C."/>
            <person name="Puente X.S."/>
            <person name="Olender T."/>
            <person name="Lancet D."/>
            <person name="Smit A.F."/>
            <person name="Hubley R."/>
            <person name="Konkel M.K."/>
            <person name="Walker J.A."/>
            <person name="Batzer M.A."/>
            <person name="Gu W."/>
            <person name="Pollock D.D."/>
            <person name="Chen L."/>
            <person name="Cheng Z."/>
            <person name="Eichler E.E."/>
            <person name="Stapley J."/>
            <person name="Slate J."/>
            <person name="Ekblom R."/>
            <person name="Birkhead T."/>
            <person name="Burke T."/>
            <person name="Burt D."/>
            <person name="Scharff C."/>
            <person name="Adam I."/>
            <person name="Richard H."/>
            <person name="Sultan M."/>
            <person name="Soldatov A."/>
            <person name="Lehrach H."/>
            <person name="Edwards S.V."/>
            <person name="Yang S.P."/>
            <person name="Li X."/>
            <person name="Graves T."/>
            <person name="Fulton L."/>
            <person name="Nelson J."/>
            <person name="Chinwalla A."/>
            <person name="Hou S."/>
            <person name="Mardis E.R."/>
            <person name="Wilson R.K."/>
        </authorList>
    </citation>
    <scope>NUCLEOTIDE SEQUENCE [LARGE SCALE GENOMIC DNA]</scope>
</reference>
<evidence type="ECO:0000313" key="1">
    <source>
        <dbReference type="Ensembl" id="ENSTGUP00000024792.1"/>
    </source>
</evidence>
<evidence type="ECO:0000313" key="2">
    <source>
        <dbReference type="Proteomes" id="UP000007754"/>
    </source>
</evidence>
<name>A0A674GQU4_TAEGU</name>
<dbReference type="Proteomes" id="UP000007754">
    <property type="component" value="Chromosome 6"/>
</dbReference>
<proteinExistence type="predicted"/>
<dbReference type="GeneTree" id="ENSGT00390000013415"/>
<keyword evidence="2" id="KW-1185">Reference proteome</keyword>
<reference evidence="1" key="2">
    <citation type="submission" date="2025-08" db="UniProtKB">
        <authorList>
            <consortium name="Ensembl"/>
        </authorList>
    </citation>
    <scope>IDENTIFICATION</scope>
</reference>
<organism evidence="1 2">
    <name type="scientific">Taeniopygia guttata</name>
    <name type="common">Zebra finch</name>
    <name type="synonym">Poephila guttata</name>
    <dbReference type="NCBI Taxonomy" id="59729"/>
    <lineage>
        <taxon>Eukaryota</taxon>
        <taxon>Metazoa</taxon>
        <taxon>Chordata</taxon>
        <taxon>Craniata</taxon>
        <taxon>Vertebrata</taxon>
        <taxon>Euteleostomi</taxon>
        <taxon>Archelosauria</taxon>
        <taxon>Archosauria</taxon>
        <taxon>Dinosauria</taxon>
        <taxon>Saurischia</taxon>
        <taxon>Theropoda</taxon>
        <taxon>Coelurosauria</taxon>
        <taxon>Aves</taxon>
        <taxon>Neognathae</taxon>
        <taxon>Neoaves</taxon>
        <taxon>Telluraves</taxon>
        <taxon>Australaves</taxon>
        <taxon>Passeriformes</taxon>
        <taxon>Passeroidea</taxon>
        <taxon>Estrildidae</taxon>
        <taxon>Estrildinae</taxon>
        <taxon>Taeniopygia</taxon>
    </lineage>
</organism>
<reference evidence="1" key="3">
    <citation type="submission" date="2025-09" db="UniProtKB">
        <authorList>
            <consortium name="Ensembl"/>
        </authorList>
    </citation>
    <scope>IDENTIFICATION</scope>
</reference>
<sequence>MAVAVAVAARCLQGARSRCQPRCPSTTGTWRRSCWTPSTSQAGAAPGRAPTVTALLAPRPPRTATELWR</sequence>
<protein>
    <submittedName>
        <fullName evidence="1">BCL2 interacting protein 3</fullName>
    </submittedName>
</protein>
<dbReference type="AlphaFoldDB" id="A0A674GQU4"/>
<gene>
    <name evidence="1" type="primary">BNIP3</name>
</gene>